<feature type="transmembrane region" description="Helical" evidence="7">
    <location>
        <begin position="129"/>
        <end position="148"/>
    </location>
</feature>
<dbReference type="NCBIfam" id="TIGR00765">
    <property type="entry name" value="yihY_not_rbn"/>
    <property type="match status" value="1"/>
</dbReference>
<feature type="transmembrane region" description="Helical" evidence="7">
    <location>
        <begin position="209"/>
        <end position="230"/>
    </location>
</feature>
<protein>
    <recommendedName>
        <fullName evidence="7">UPF0761 membrane protein GCM10023144_14700</fullName>
    </recommendedName>
</protein>
<feature type="transmembrane region" description="Helical" evidence="7">
    <location>
        <begin position="66"/>
        <end position="92"/>
    </location>
</feature>
<evidence type="ECO:0000313" key="8">
    <source>
        <dbReference type="EMBL" id="GAA4328676.1"/>
    </source>
</evidence>
<keyword evidence="3" id="KW-0997">Cell inner membrane</keyword>
<dbReference type="InterPro" id="IPR017039">
    <property type="entry name" value="Virul_fac_BrkB"/>
</dbReference>
<keyword evidence="4 7" id="KW-0812">Transmembrane</keyword>
<evidence type="ECO:0000256" key="7">
    <source>
        <dbReference type="HAMAP-Rule" id="MF_00672"/>
    </source>
</evidence>
<evidence type="ECO:0000256" key="1">
    <source>
        <dbReference type="ARBA" id="ARBA00004651"/>
    </source>
</evidence>
<feature type="transmembrane region" description="Helical" evidence="7">
    <location>
        <begin position="283"/>
        <end position="305"/>
    </location>
</feature>
<comment type="subcellular location">
    <subcellularLocation>
        <location evidence="1 7">Cell membrane</location>
        <topology evidence="1 7">Multi-pass membrane protein</topology>
    </subcellularLocation>
</comment>
<evidence type="ECO:0000256" key="5">
    <source>
        <dbReference type="ARBA" id="ARBA00022989"/>
    </source>
</evidence>
<dbReference type="EMBL" id="BAABFO010000005">
    <property type="protein sequence ID" value="GAA4328676.1"/>
    <property type="molecule type" value="Genomic_DNA"/>
</dbReference>
<keyword evidence="6 7" id="KW-0472">Membrane</keyword>
<feature type="transmembrane region" description="Helical" evidence="7">
    <location>
        <begin position="242"/>
        <end position="263"/>
    </location>
</feature>
<dbReference type="PANTHER" id="PTHR30213">
    <property type="entry name" value="INNER MEMBRANE PROTEIN YHJD"/>
    <property type="match status" value="1"/>
</dbReference>
<proteinExistence type="inferred from homology"/>
<keyword evidence="2 7" id="KW-1003">Cell membrane</keyword>
<feature type="transmembrane region" description="Helical" evidence="7">
    <location>
        <begin position="169"/>
        <end position="189"/>
    </location>
</feature>
<evidence type="ECO:0000256" key="2">
    <source>
        <dbReference type="ARBA" id="ARBA00022475"/>
    </source>
</evidence>
<keyword evidence="5 7" id="KW-1133">Transmembrane helix</keyword>
<dbReference type="RefSeq" id="WP_345247842.1">
    <property type="nucleotide sequence ID" value="NZ_BAABFO010000005.1"/>
</dbReference>
<comment type="caution">
    <text evidence="8">The sequence shown here is derived from an EMBL/GenBank/DDBJ whole genome shotgun (WGS) entry which is preliminary data.</text>
</comment>
<evidence type="ECO:0000256" key="3">
    <source>
        <dbReference type="ARBA" id="ARBA00022519"/>
    </source>
</evidence>
<keyword evidence="9" id="KW-1185">Reference proteome</keyword>
<evidence type="ECO:0000313" key="9">
    <source>
        <dbReference type="Proteomes" id="UP001501671"/>
    </source>
</evidence>
<name>A0ABP8GR16_9BURK</name>
<evidence type="ECO:0000256" key="6">
    <source>
        <dbReference type="ARBA" id="ARBA00023136"/>
    </source>
</evidence>
<dbReference type="Pfam" id="PF03631">
    <property type="entry name" value="Virul_fac_BrkB"/>
    <property type="match status" value="1"/>
</dbReference>
<dbReference type="PANTHER" id="PTHR30213:SF0">
    <property type="entry name" value="UPF0761 MEMBRANE PROTEIN YIHY"/>
    <property type="match status" value="1"/>
</dbReference>
<gene>
    <name evidence="8" type="ORF">GCM10023144_14700</name>
</gene>
<reference evidence="9" key="1">
    <citation type="journal article" date="2019" name="Int. J. Syst. Evol. Microbiol.">
        <title>The Global Catalogue of Microorganisms (GCM) 10K type strain sequencing project: providing services to taxonomists for standard genome sequencing and annotation.</title>
        <authorList>
            <consortium name="The Broad Institute Genomics Platform"/>
            <consortium name="The Broad Institute Genome Sequencing Center for Infectious Disease"/>
            <person name="Wu L."/>
            <person name="Ma J."/>
        </authorList>
    </citation>
    <scope>NUCLEOTIDE SEQUENCE [LARGE SCALE GENOMIC DNA]</scope>
    <source>
        <strain evidence="9">JCM 17666</strain>
    </source>
</reference>
<comment type="similarity">
    <text evidence="7">Belongs to the UPF0761 family.</text>
</comment>
<accession>A0ABP8GR16</accession>
<organism evidence="8 9">
    <name type="scientific">Pigmentiphaga soli</name>
    <dbReference type="NCBI Taxonomy" id="1007095"/>
    <lineage>
        <taxon>Bacteria</taxon>
        <taxon>Pseudomonadati</taxon>
        <taxon>Pseudomonadota</taxon>
        <taxon>Betaproteobacteria</taxon>
        <taxon>Burkholderiales</taxon>
        <taxon>Alcaligenaceae</taxon>
        <taxon>Pigmentiphaga</taxon>
    </lineage>
</organism>
<dbReference type="HAMAP" id="MF_00672">
    <property type="entry name" value="UPF0761"/>
    <property type="match status" value="1"/>
</dbReference>
<dbReference type="InterPro" id="IPR023679">
    <property type="entry name" value="UPF0761_bac"/>
</dbReference>
<dbReference type="Proteomes" id="UP001501671">
    <property type="component" value="Unassembled WGS sequence"/>
</dbReference>
<evidence type="ECO:0000256" key="4">
    <source>
        <dbReference type="ARBA" id="ARBA00022692"/>
    </source>
</evidence>
<sequence length="458" mass="48980">MTDHDADTPHADGARVRARGSLAAGRAALQRRLLARESVPHRIGRLLAFALARAAEERIAQVASSLTFTSVLSVVPLLAVALALFTAFPLFAEFQRALERYMVSNLMPPSVADNIMGYLNQFAQGASRLTAIGGVFLMITAVSLMLTIDKALNEIWHVRKGRPLAQRVLIYWATLTLGPVLMGASLWATSFLVRESLGRAADLPAPVGLVLSLVPMVLTGLAFAALFVVVPNRHVEVRDAAVGGFAAAVVLEVMKGGFAFYLSRFPTYTVLYGAFATLPIFLIWVYLSWLVTLFGATLAASLPSIRMGRWSTRKHVGAHVVDAIAVLRALAAARCKTPPGLATRALHGHMHLHHDELMALLETLAEIGYVARIGDAGSARERWAMVCDPAAAPLAPVLDRLLIDRKALAAEAPPDLMAAVDAAWRDDTLTIAQILPAPAGTPARAIRPAPQGTARTGG</sequence>